<dbReference type="FunFam" id="2.60.40.60:FF:000007">
    <property type="entry name" value="Protocadherin alpha 2"/>
    <property type="match status" value="1"/>
</dbReference>
<keyword evidence="5" id="KW-0732">Signal</keyword>
<dbReference type="GO" id="GO:0007156">
    <property type="term" value="P:homophilic cell adhesion via plasma membrane adhesion molecules"/>
    <property type="evidence" value="ECO:0007669"/>
    <property type="project" value="InterPro"/>
</dbReference>
<evidence type="ECO:0000256" key="8">
    <source>
        <dbReference type="ARBA" id="ARBA00022889"/>
    </source>
</evidence>
<dbReference type="FunFam" id="2.60.40.60:FF:000088">
    <property type="entry name" value="protocadherin-19 isoform X2"/>
    <property type="match status" value="1"/>
</dbReference>
<dbReference type="PROSITE" id="PS50268">
    <property type="entry name" value="CADHERIN_2"/>
    <property type="match status" value="6"/>
</dbReference>
<dbReference type="InterPro" id="IPR020894">
    <property type="entry name" value="Cadherin_CS"/>
</dbReference>
<dbReference type="Proteomes" id="UP001239994">
    <property type="component" value="Unassembled WGS sequence"/>
</dbReference>
<dbReference type="SUPFAM" id="SSF49313">
    <property type="entry name" value="Cadherin-like"/>
    <property type="match status" value="5"/>
</dbReference>
<dbReference type="SMART" id="SM00112">
    <property type="entry name" value="CA"/>
    <property type="match status" value="6"/>
</dbReference>
<evidence type="ECO:0000256" key="3">
    <source>
        <dbReference type="ARBA" id="ARBA00022692"/>
    </source>
</evidence>
<dbReference type="Gene3D" id="2.60.40.60">
    <property type="entry name" value="Cadherins"/>
    <property type="match status" value="6"/>
</dbReference>
<evidence type="ECO:0000259" key="17">
    <source>
        <dbReference type="PROSITE" id="PS50268"/>
    </source>
</evidence>
<dbReference type="InterPro" id="IPR002126">
    <property type="entry name" value="Cadherin-like_dom"/>
</dbReference>
<feature type="domain" description="Cadherin" evidence="17">
    <location>
        <begin position="606"/>
        <end position="699"/>
    </location>
</feature>
<evidence type="ECO:0000256" key="1">
    <source>
        <dbReference type="ARBA" id="ARBA00004251"/>
    </source>
</evidence>
<protein>
    <recommendedName>
        <fullName evidence="13">Protocadherin-19</fullName>
    </recommendedName>
</protein>
<evidence type="ECO:0000256" key="16">
    <source>
        <dbReference type="SAM" id="Phobius"/>
    </source>
</evidence>
<keyword evidence="19" id="KW-1185">Reference proteome</keyword>
<dbReference type="FunFam" id="2.60.40.60:FF:000099">
    <property type="entry name" value="protocadherin-19 isoform X2"/>
    <property type="match status" value="1"/>
</dbReference>
<keyword evidence="4" id="KW-0479">Metal-binding</keyword>
<feature type="domain" description="Cadherin" evidence="17">
    <location>
        <begin position="492"/>
        <end position="600"/>
    </location>
</feature>
<keyword evidence="9 16" id="KW-1133">Transmembrane helix</keyword>
<feature type="region of interest" description="Disordered" evidence="15">
    <location>
        <begin position="1473"/>
        <end position="1540"/>
    </location>
</feature>
<keyword evidence="6" id="KW-0677">Repeat</keyword>
<dbReference type="InterPro" id="IPR015919">
    <property type="entry name" value="Cadherin-like_sf"/>
</dbReference>
<keyword evidence="7 14" id="KW-0106">Calcium</keyword>
<evidence type="ECO:0000256" key="11">
    <source>
        <dbReference type="ARBA" id="ARBA00023157"/>
    </source>
</evidence>
<dbReference type="InterPro" id="IPR050174">
    <property type="entry name" value="Protocadherin/Cadherin-CA"/>
</dbReference>
<dbReference type="PANTHER" id="PTHR24028:SF40">
    <property type="entry name" value="PROTOCADHERIN-19"/>
    <property type="match status" value="1"/>
</dbReference>
<evidence type="ECO:0000256" key="7">
    <source>
        <dbReference type="ARBA" id="ARBA00022837"/>
    </source>
</evidence>
<keyword evidence="10 16" id="KW-0472">Membrane</keyword>
<keyword evidence="3 16" id="KW-0812">Transmembrane</keyword>
<evidence type="ECO:0000256" key="9">
    <source>
        <dbReference type="ARBA" id="ARBA00022989"/>
    </source>
</evidence>
<dbReference type="GO" id="GO:0005509">
    <property type="term" value="F:calcium ion binding"/>
    <property type="evidence" value="ECO:0007669"/>
    <property type="project" value="UniProtKB-UniRule"/>
</dbReference>
<comment type="caution">
    <text evidence="18">The sequence shown here is derived from an EMBL/GenBank/DDBJ whole genome shotgun (WGS) entry which is preliminary data.</text>
</comment>
<name>A0AAD8ZW37_9TELE</name>
<dbReference type="Pfam" id="PF00028">
    <property type="entry name" value="Cadherin"/>
    <property type="match status" value="5"/>
</dbReference>
<dbReference type="FunFam" id="2.60.40.60:FF:000002">
    <property type="entry name" value="Protocadherin alpha 2"/>
    <property type="match status" value="1"/>
</dbReference>
<evidence type="ECO:0000313" key="18">
    <source>
        <dbReference type="EMBL" id="KAK1804485.1"/>
    </source>
</evidence>
<dbReference type="CDD" id="cd11304">
    <property type="entry name" value="Cadherin_repeat"/>
    <property type="match status" value="6"/>
</dbReference>
<dbReference type="PANTHER" id="PTHR24028">
    <property type="entry name" value="CADHERIN-87A"/>
    <property type="match status" value="1"/>
</dbReference>
<dbReference type="GO" id="GO:0005886">
    <property type="term" value="C:plasma membrane"/>
    <property type="evidence" value="ECO:0007669"/>
    <property type="project" value="UniProtKB-SubCell"/>
</dbReference>
<keyword evidence="2" id="KW-1003">Cell membrane</keyword>
<evidence type="ECO:0000256" key="2">
    <source>
        <dbReference type="ARBA" id="ARBA00022475"/>
    </source>
</evidence>
<dbReference type="GO" id="GO:0009653">
    <property type="term" value="P:anatomical structure morphogenesis"/>
    <property type="evidence" value="ECO:0007669"/>
    <property type="project" value="UniProtKB-ARBA"/>
</dbReference>
<feature type="domain" description="Cadherin" evidence="17">
    <location>
        <begin position="277"/>
        <end position="384"/>
    </location>
</feature>
<keyword evidence="12" id="KW-0325">Glycoprotein</keyword>
<feature type="domain" description="Cadherin" evidence="17">
    <location>
        <begin position="68"/>
        <end position="167"/>
    </location>
</feature>
<accession>A0AAD8ZW37</accession>
<feature type="domain" description="Cadherin" evidence="17">
    <location>
        <begin position="168"/>
        <end position="276"/>
    </location>
</feature>
<dbReference type="Pfam" id="PF08266">
    <property type="entry name" value="Cadherin_2"/>
    <property type="match status" value="1"/>
</dbReference>
<sequence length="1593" mass="175282">MSSKTKTEWGNNAASDIPFRRSNWEVYHALAEEIQRILHSKEMDFLQIILCFLLCWTGANAVFNLKYSVEEELRAGTKIANVTADAKVAGFALGNRQPYLRVISNSEPRWVNLSPAGLLITKQKIDRDAVCRQTPKCIISLEVMSNSMEICVIKIEIIDVNDNAPRFPTNHIDIEISENAAPGTRFPLEGASDPDSGSNGIQTYTITPNDIFGLEIKTRGDGSKIAELVVEKTLDRETQSHYTLEITAEDGGDPPKTGTVQLNIKVTDSNDNNPVFDEPVYTVNVMENSPINTLVIDLNATDPDEGTNGEVVYSFINFVSNLTKQMFKIDPITGVITVNGILDHEELRVHEIDVQAKDLGPNSIPAHCKVIVNVIDVNDNAPEIKLLSENSEMVEVSENAPLGYVIALVRVSDNDSGANGKVQCRLQGNVPFRLNEFESFSTLLVDGRLDREQRDMYNLTILAEDSGYPPLRSLKSFAVKVTDENDNPPYFTKPHYQAMVLENNVPGAFLLAVSARDPDLGMNGTVSYEIIKSEVRGMSVESYVTVNSNGEIYGVRAFNHEDTRTFEFKVSAKDGGDPSLTSNATVRIVVLDVNDNTPVMTTPPLVNGTAEVSIPKNAGVGYLVTQIKADDYDEGENGRLTYSISEGDMAYFEIDQINGEVRTTKTFGENSKPSYQITVVAHDHGQTSLSASAYIVIYLSPDLNAQEQIGHVNLSLIFIIALGSIAAILFVTMIIVAVKCKRDNKEIRTYNCRVAEYSYGNQKKSSKKKKLSKNDIRLVPRDVEETDKMNVVSCSSLTSSLNYFDYHQQTLPLGCRRSESTFLNVENQNSRNAAPNHGYHHTFTGQGPQQPDLIINGVPLPEVRAALIRLPPATAGSQAAGEGQGGASVKNNHQLNGRCVSQALALLLIAGGPRLRVPLFVCAQTHTGLEGWMRNQTEDGFATTANATFCMCYHKAEEYARGSDLLARRSQLRRDGPGRTPKQPGRHPLRAASEPQHMGALAPPSRLPFDVPAAGEPELMNEIGVLAFARSSTQQHCLPLDGNAGAVWWAVNGAESLLHCPQAEFAHSSVAWARRRTQRLLEPGCRQRRVGLALAPQPRVRTTSTGFGLVLAKTTGRELSFPPGSGACPGLGCWVVRAPGGENAARQASWRAASWRDEQRPQLETAEQKKLNRIRLSEAGPSGRPALQKREANDIILHCTQTKSTTPNLHLNRKKIYIHKKKKAERCFVMWMGSARAFEEGVGRSGVGGGPRSTDSVCVYECQITGKLLTKVYKNNMDINYPTPFSWLTDSKLGVKRVCLKTVLLKQLKSTVSRYWARHVKPDAESGRQTENYSIDSSYVNSRAHLIKSTSTFKDMEGNSLKDSGHEESDQTDSEHDVQRGHYADTAVNDVLNMTVPPNSCQLPEQDPSEGFHCQDECRILGHSDRCWMPRVPMPARTKSPEHGRNIIALSIEATTVDVPHYEDCGTTKRTFATFGKDGPEEERAEPKGKRTAEPPAAVRSPKANGAVREAGNGREAATPVTSPVHLKSPQAKPTSAYNTLKCRDAERIANHSLLRQPEGKDSDPAVREINTLLQDGREKDSPGSKRLKDIVL</sequence>
<keyword evidence="8" id="KW-0130">Cell adhesion</keyword>
<evidence type="ECO:0000256" key="6">
    <source>
        <dbReference type="ARBA" id="ARBA00022737"/>
    </source>
</evidence>
<dbReference type="EMBL" id="JAROKS010000004">
    <property type="protein sequence ID" value="KAK1804485.1"/>
    <property type="molecule type" value="Genomic_DNA"/>
</dbReference>
<evidence type="ECO:0000256" key="14">
    <source>
        <dbReference type="PROSITE-ProRule" id="PRU00043"/>
    </source>
</evidence>
<evidence type="ECO:0000256" key="4">
    <source>
        <dbReference type="ARBA" id="ARBA00022723"/>
    </source>
</evidence>
<dbReference type="FunFam" id="2.60.40.60:FF:000360">
    <property type="entry name" value="Protocadherin 19"/>
    <property type="match status" value="1"/>
</dbReference>
<feature type="compositionally biased region" description="Basic and acidic residues" evidence="15">
    <location>
        <begin position="1576"/>
        <end position="1593"/>
    </location>
</feature>
<evidence type="ECO:0000256" key="12">
    <source>
        <dbReference type="ARBA" id="ARBA00023180"/>
    </source>
</evidence>
<dbReference type="InterPro" id="IPR013164">
    <property type="entry name" value="Cadherin_N"/>
</dbReference>
<feature type="transmembrane region" description="Helical" evidence="16">
    <location>
        <begin position="714"/>
        <end position="738"/>
    </location>
</feature>
<dbReference type="FunFam" id="2.60.40.60:FF:000001">
    <property type="entry name" value="Protocadherin alpha 2"/>
    <property type="match status" value="1"/>
</dbReference>
<feature type="region of interest" description="Disordered" evidence="15">
    <location>
        <begin position="829"/>
        <end position="848"/>
    </location>
</feature>
<feature type="compositionally biased region" description="Basic and acidic residues" evidence="15">
    <location>
        <begin position="1363"/>
        <end position="1379"/>
    </location>
</feature>
<reference evidence="18" key="1">
    <citation type="submission" date="2023-03" db="EMBL/GenBank/DDBJ databases">
        <title>Electrophorus voltai genome.</title>
        <authorList>
            <person name="Bian C."/>
        </authorList>
    </citation>
    <scope>NUCLEOTIDE SEQUENCE</scope>
    <source>
        <strain evidence="18">CB-2022</strain>
        <tissue evidence="18">Muscle</tissue>
    </source>
</reference>
<dbReference type="PROSITE" id="PS00232">
    <property type="entry name" value="CADHERIN_1"/>
    <property type="match status" value="2"/>
</dbReference>
<feature type="region of interest" description="Disordered" evidence="15">
    <location>
        <begin position="969"/>
        <end position="1002"/>
    </location>
</feature>
<evidence type="ECO:0000256" key="5">
    <source>
        <dbReference type="ARBA" id="ARBA00022729"/>
    </source>
</evidence>
<proteinExistence type="predicted"/>
<feature type="domain" description="Cadherin" evidence="17">
    <location>
        <begin position="388"/>
        <end position="491"/>
    </location>
</feature>
<evidence type="ECO:0000256" key="10">
    <source>
        <dbReference type="ARBA" id="ARBA00023136"/>
    </source>
</evidence>
<organism evidence="18 19">
    <name type="scientific">Electrophorus voltai</name>
    <dbReference type="NCBI Taxonomy" id="2609070"/>
    <lineage>
        <taxon>Eukaryota</taxon>
        <taxon>Metazoa</taxon>
        <taxon>Chordata</taxon>
        <taxon>Craniata</taxon>
        <taxon>Vertebrata</taxon>
        <taxon>Euteleostomi</taxon>
        <taxon>Actinopterygii</taxon>
        <taxon>Neopterygii</taxon>
        <taxon>Teleostei</taxon>
        <taxon>Ostariophysi</taxon>
        <taxon>Gymnotiformes</taxon>
        <taxon>Gymnotoidei</taxon>
        <taxon>Gymnotidae</taxon>
        <taxon>Electrophorus</taxon>
    </lineage>
</organism>
<dbReference type="PRINTS" id="PR00205">
    <property type="entry name" value="CADHERIN"/>
</dbReference>
<feature type="region of interest" description="Disordered" evidence="15">
    <location>
        <begin position="1572"/>
        <end position="1593"/>
    </location>
</feature>
<evidence type="ECO:0000256" key="15">
    <source>
        <dbReference type="SAM" id="MobiDB-lite"/>
    </source>
</evidence>
<comment type="subcellular location">
    <subcellularLocation>
        <location evidence="1">Cell membrane</location>
        <topology evidence="1">Single-pass type I membrane protein</topology>
    </subcellularLocation>
</comment>
<keyword evidence="11" id="KW-1015">Disulfide bond</keyword>
<feature type="region of interest" description="Disordered" evidence="15">
    <location>
        <begin position="1354"/>
        <end position="1379"/>
    </location>
</feature>
<evidence type="ECO:0000256" key="13">
    <source>
        <dbReference type="ARBA" id="ARBA00072300"/>
    </source>
</evidence>
<gene>
    <name evidence="18" type="ORF">P4O66_020493</name>
</gene>
<evidence type="ECO:0000313" key="19">
    <source>
        <dbReference type="Proteomes" id="UP001239994"/>
    </source>
</evidence>